<dbReference type="Proteomes" id="UP000321049">
    <property type="component" value="Unassembled WGS sequence"/>
</dbReference>
<organism evidence="5 6">
    <name type="scientific">Cellulomonas terrae</name>
    <dbReference type="NCBI Taxonomy" id="311234"/>
    <lineage>
        <taxon>Bacteria</taxon>
        <taxon>Bacillati</taxon>
        <taxon>Actinomycetota</taxon>
        <taxon>Actinomycetes</taxon>
        <taxon>Micrococcales</taxon>
        <taxon>Cellulomonadaceae</taxon>
        <taxon>Cellulomonas</taxon>
    </lineage>
</organism>
<evidence type="ECO:0000256" key="2">
    <source>
        <dbReference type="ARBA" id="ARBA00022679"/>
    </source>
</evidence>
<gene>
    <name evidence="5" type="ORF">CTE05_17600</name>
</gene>
<reference evidence="5 6" key="1">
    <citation type="submission" date="2019-07" db="EMBL/GenBank/DDBJ databases">
        <title>Whole genome shotgun sequence of Cellulomonas terrae NBRC 100819.</title>
        <authorList>
            <person name="Hosoyama A."/>
            <person name="Uohara A."/>
            <person name="Ohji S."/>
            <person name="Ichikawa N."/>
        </authorList>
    </citation>
    <scope>NUCLEOTIDE SEQUENCE [LARGE SCALE GENOMIC DNA]</scope>
    <source>
        <strain evidence="5 6">NBRC 100819</strain>
    </source>
</reference>
<dbReference type="Gene3D" id="3.40.50.150">
    <property type="entry name" value="Vaccinia Virus protein VP39"/>
    <property type="match status" value="1"/>
</dbReference>
<accession>A0A511JKP5</accession>
<keyword evidence="3" id="KW-0949">S-adenosyl-L-methionine</keyword>
<evidence type="ECO:0000256" key="1">
    <source>
        <dbReference type="ARBA" id="ARBA00022603"/>
    </source>
</evidence>
<dbReference type="RefSeq" id="WP_146845744.1">
    <property type="nucleotide sequence ID" value="NZ_BJWH01000007.1"/>
</dbReference>
<dbReference type="Pfam" id="PF08241">
    <property type="entry name" value="Methyltransf_11"/>
    <property type="match status" value="1"/>
</dbReference>
<dbReference type="PANTHER" id="PTHR43464">
    <property type="entry name" value="METHYLTRANSFERASE"/>
    <property type="match status" value="1"/>
</dbReference>
<keyword evidence="6" id="KW-1185">Reference proteome</keyword>
<evidence type="ECO:0000313" key="5">
    <source>
        <dbReference type="EMBL" id="GEL98213.1"/>
    </source>
</evidence>
<proteinExistence type="predicted"/>
<name>A0A511JKP5_9CELL</name>
<keyword evidence="1" id="KW-0489">Methyltransferase</keyword>
<dbReference type="PANTHER" id="PTHR43464:SF19">
    <property type="entry name" value="UBIQUINONE BIOSYNTHESIS O-METHYLTRANSFERASE, MITOCHONDRIAL"/>
    <property type="match status" value="1"/>
</dbReference>
<dbReference type="OrthoDB" id="9810615at2"/>
<dbReference type="EMBL" id="BJWH01000007">
    <property type="protein sequence ID" value="GEL98213.1"/>
    <property type="molecule type" value="Genomic_DNA"/>
</dbReference>
<dbReference type="AlphaFoldDB" id="A0A511JKP5"/>
<dbReference type="CDD" id="cd02440">
    <property type="entry name" value="AdoMet_MTases"/>
    <property type="match status" value="1"/>
</dbReference>
<sequence length="271" mass="29408">MEQPAIHDHYDSAFDEDTRLRQGLGRLELARVQEVVRRHLPPAARVLDVGGATGVHSEWLLDDGHAVHLVDLLPGHVARASERLGSVDGFTAQVADARALPLPDASVDAVLLLGPLYHLTDRADRLAAWREALRVVVPGGVVIAMAITRFASLFDGLAQSYLFDPAFRTIVEQDLATGVHENPTGDPRWFTTAYFHRPEELPAEATEAGLVVRETVGVEGMGHWIKPLASAFDDGDARREAVLDAARVIEAEPSLLGLSPHLLTVATRAAR</sequence>
<dbReference type="InterPro" id="IPR013216">
    <property type="entry name" value="Methyltransf_11"/>
</dbReference>
<keyword evidence="2" id="KW-0808">Transferase</keyword>
<dbReference type="GO" id="GO:0008757">
    <property type="term" value="F:S-adenosylmethionine-dependent methyltransferase activity"/>
    <property type="evidence" value="ECO:0007669"/>
    <property type="project" value="InterPro"/>
</dbReference>
<evidence type="ECO:0000313" key="6">
    <source>
        <dbReference type="Proteomes" id="UP000321049"/>
    </source>
</evidence>
<evidence type="ECO:0000256" key="3">
    <source>
        <dbReference type="ARBA" id="ARBA00022691"/>
    </source>
</evidence>
<feature type="domain" description="Methyltransferase type 11" evidence="4">
    <location>
        <begin position="47"/>
        <end position="143"/>
    </location>
</feature>
<evidence type="ECO:0000259" key="4">
    <source>
        <dbReference type="Pfam" id="PF08241"/>
    </source>
</evidence>
<comment type="caution">
    <text evidence="5">The sequence shown here is derived from an EMBL/GenBank/DDBJ whole genome shotgun (WGS) entry which is preliminary data.</text>
</comment>
<dbReference type="InterPro" id="IPR029063">
    <property type="entry name" value="SAM-dependent_MTases_sf"/>
</dbReference>
<dbReference type="SUPFAM" id="SSF53335">
    <property type="entry name" value="S-adenosyl-L-methionine-dependent methyltransferases"/>
    <property type="match status" value="1"/>
</dbReference>
<protein>
    <recommendedName>
        <fullName evidence="4">Methyltransferase type 11 domain-containing protein</fullName>
    </recommendedName>
</protein>
<dbReference type="GO" id="GO:0032259">
    <property type="term" value="P:methylation"/>
    <property type="evidence" value="ECO:0007669"/>
    <property type="project" value="UniProtKB-KW"/>
</dbReference>